<evidence type="ECO:0000256" key="1">
    <source>
        <dbReference type="ARBA" id="ARBA00004613"/>
    </source>
</evidence>
<dbReference type="PANTHER" id="PTHR33191:SF9">
    <property type="entry name" value="RIPENING-RELATED PROTEIN 2-RELATED"/>
    <property type="match status" value="1"/>
</dbReference>
<gene>
    <name evidence="7" type="ORF">LTRI10_LOCUS44102</name>
</gene>
<organism evidence="7 8">
    <name type="scientific">Linum trigynum</name>
    <dbReference type="NCBI Taxonomy" id="586398"/>
    <lineage>
        <taxon>Eukaryota</taxon>
        <taxon>Viridiplantae</taxon>
        <taxon>Streptophyta</taxon>
        <taxon>Embryophyta</taxon>
        <taxon>Tracheophyta</taxon>
        <taxon>Spermatophyta</taxon>
        <taxon>Magnoliopsida</taxon>
        <taxon>eudicotyledons</taxon>
        <taxon>Gunneridae</taxon>
        <taxon>Pentapetalae</taxon>
        <taxon>rosids</taxon>
        <taxon>fabids</taxon>
        <taxon>Malpighiales</taxon>
        <taxon>Linaceae</taxon>
        <taxon>Linum</taxon>
    </lineage>
</organism>
<evidence type="ECO:0000256" key="3">
    <source>
        <dbReference type="ARBA" id="ARBA00022525"/>
    </source>
</evidence>
<keyword evidence="8" id="KW-1185">Reference proteome</keyword>
<evidence type="ECO:0000313" key="8">
    <source>
        <dbReference type="Proteomes" id="UP001497516"/>
    </source>
</evidence>
<dbReference type="PANTHER" id="PTHR33191">
    <property type="entry name" value="RIPENING-RELATED PROTEIN 2-RELATED"/>
    <property type="match status" value="1"/>
</dbReference>
<dbReference type="CDD" id="cd22270">
    <property type="entry name" value="DPBB_kiwellin-like"/>
    <property type="match status" value="1"/>
</dbReference>
<dbReference type="AlphaFoldDB" id="A0AAV2G1W8"/>
<keyword evidence="3" id="KW-0964">Secreted</keyword>
<feature type="region of interest" description="Disordered" evidence="5">
    <location>
        <begin position="67"/>
        <end position="92"/>
    </location>
</feature>
<evidence type="ECO:0000313" key="7">
    <source>
        <dbReference type="EMBL" id="CAL1404229.1"/>
    </source>
</evidence>
<evidence type="ECO:0000256" key="6">
    <source>
        <dbReference type="SAM" id="SignalP"/>
    </source>
</evidence>
<name>A0AAV2G1W8_9ROSI</name>
<comment type="similarity">
    <text evidence="2">Belongs to the kiwellin family.</text>
</comment>
<comment type="subcellular location">
    <subcellularLocation>
        <location evidence="1">Secreted</location>
    </subcellularLocation>
</comment>
<dbReference type="InterPro" id="IPR039271">
    <property type="entry name" value="Kiwellin-like"/>
</dbReference>
<feature type="signal peptide" evidence="6">
    <location>
        <begin position="1"/>
        <end position="32"/>
    </location>
</feature>
<evidence type="ECO:0000256" key="5">
    <source>
        <dbReference type="SAM" id="MobiDB-lite"/>
    </source>
</evidence>
<dbReference type="InterPro" id="IPR036908">
    <property type="entry name" value="RlpA-like_sf"/>
</dbReference>
<evidence type="ECO:0008006" key="9">
    <source>
        <dbReference type="Google" id="ProtNLM"/>
    </source>
</evidence>
<keyword evidence="4 6" id="KW-0732">Signal</keyword>
<protein>
    <recommendedName>
        <fullName evidence="9">Kiwellin</fullName>
    </recommendedName>
</protein>
<dbReference type="Pfam" id="PF24300">
    <property type="entry name" value="KWL1"/>
    <property type="match status" value="1"/>
</dbReference>
<dbReference type="GO" id="GO:0005576">
    <property type="term" value="C:extracellular region"/>
    <property type="evidence" value="ECO:0007669"/>
    <property type="project" value="UniProtKB-SubCell"/>
</dbReference>
<dbReference type="SUPFAM" id="SSF50685">
    <property type="entry name" value="Barwin-like endoglucanases"/>
    <property type="match status" value="1"/>
</dbReference>
<dbReference type="Proteomes" id="UP001497516">
    <property type="component" value="Chromosome 7"/>
</dbReference>
<evidence type="ECO:0000256" key="4">
    <source>
        <dbReference type="ARBA" id="ARBA00022729"/>
    </source>
</evidence>
<dbReference type="EMBL" id="OZ034820">
    <property type="protein sequence ID" value="CAL1404229.1"/>
    <property type="molecule type" value="Genomic_DNA"/>
</dbReference>
<dbReference type="Gene3D" id="2.40.40.10">
    <property type="entry name" value="RlpA-like domain"/>
    <property type="match status" value="1"/>
</dbReference>
<accession>A0AAV2G1W8</accession>
<reference evidence="7 8" key="1">
    <citation type="submission" date="2024-04" db="EMBL/GenBank/DDBJ databases">
        <authorList>
            <person name="Fracassetti M."/>
        </authorList>
    </citation>
    <scope>NUCLEOTIDE SEQUENCE [LARGE SCALE GENOMIC DNA]</scope>
</reference>
<feature type="chain" id="PRO_5043606786" description="Kiwellin" evidence="6">
    <location>
        <begin position="33"/>
        <end position="234"/>
    </location>
</feature>
<sequence length="234" mass="24518">MGKPVLLSSVFFSFLFFFFFFIVVYLASPSTAAPCNAACRSENDCDGNLACIGSRCADDPDVGTTICPRDGKKAPSTPKPAPRSGGGSGDGTCKATGTLSCGRKTFKQFTCSPPVTSITKATLSLNEFAEGGSGGSPSQCDEKFHSDNEAVVALSTGWYDGGSRCGKKIKITAQNGRSVFATVVDQCDSVNGCDREHANLPPCDNNIVDGSAAVWRALGQNQDLGRVPVTWTMA</sequence>
<proteinExistence type="inferred from homology"/>
<evidence type="ECO:0000256" key="2">
    <source>
        <dbReference type="ARBA" id="ARBA00005592"/>
    </source>
</evidence>